<dbReference type="Proteomes" id="UP000183200">
    <property type="component" value="Unassembled WGS sequence"/>
</dbReference>
<reference evidence="3" key="1">
    <citation type="submission" date="2016-10" db="EMBL/GenBank/DDBJ databases">
        <authorList>
            <person name="Varghese N."/>
            <person name="Submissions S."/>
        </authorList>
    </citation>
    <scope>NUCLEOTIDE SEQUENCE [LARGE SCALE GENOMIC DNA]</scope>
    <source>
        <strain evidence="3">DSM 19110</strain>
    </source>
</reference>
<keyword evidence="1" id="KW-0472">Membrane</keyword>
<evidence type="ECO:0000313" key="2">
    <source>
        <dbReference type="EMBL" id="SDN29118.1"/>
    </source>
</evidence>
<organism evidence="2 3">
    <name type="scientific">Pedobacter steynii</name>
    <dbReference type="NCBI Taxonomy" id="430522"/>
    <lineage>
        <taxon>Bacteria</taxon>
        <taxon>Pseudomonadati</taxon>
        <taxon>Bacteroidota</taxon>
        <taxon>Sphingobacteriia</taxon>
        <taxon>Sphingobacteriales</taxon>
        <taxon>Sphingobacteriaceae</taxon>
        <taxon>Pedobacter</taxon>
    </lineage>
</organism>
<gene>
    <name evidence="2" type="ORF">SAMN05421820_1079</name>
</gene>
<proteinExistence type="predicted"/>
<dbReference type="RefSeq" id="WP_074610058.1">
    <property type="nucleotide sequence ID" value="NZ_FNGY01000007.1"/>
</dbReference>
<dbReference type="OrthoDB" id="959154at2"/>
<feature type="transmembrane region" description="Helical" evidence="1">
    <location>
        <begin position="140"/>
        <end position="159"/>
    </location>
</feature>
<dbReference type="EMBL" id="FNGY01000007">
    <property type="protein sequence ID" value="SDN29118.1"/>
    <property type="molecule type" value="Genomic_DNA"/>
</dbReference>
<keyword evidence="1" id="KW-0812">Transmembrane</keyword>
<evidence type="ECO:0000256" key="1">
    <source>
        <dbReference type="SAM" id="Phobius"/>
    </source>
</evidence>
<dbReference type="AlphaFoldDB" id="A0A1H0A6A8"/>
<protein>
    <submittedName>
        <fullName evidence="2">Uncharacterized protein</fullName>
    </submittedName>
</protein>
<feature type="transmembrane region" description="Helical" evidence="1">
    <location>
        <begin position="88"/>
        <end position="107"/>
    </location>
</feature>
<name>A0A1H0A6A8_9SPHI</name>
<sequence length="168" mass="18693">MAAKKKERLKMLLQKVEPDAPAPDFMEQVMKEISTDASADIPINVALQDLLKQHGMASLSTDFTEQVMDRIEALPVKKQDQPIISKRAGFAIAASFLLFSLLLFLFTGNTATPSTSPNVYHLIGQFSKVSQQLQINGSPSLYLIVVVMLGILLGLDYYLKYFQQQQKA</sequence>
<accession>A0A1H0A6A8</accession>
<keyword evidence="3" id="KW-1185">Reference proteome</keyword>
<keyword evidence="1" id="KW-1133">Transmembrane helix</keyword>
<evidence type="ECO:0000313" key="3">
    <source>
        <dbReference type="Proteomes" id="UP000183200"/>
    </source>
</evidence>